<keyword evidence="2" id="KW-1003">Cell membrane</keyword>
<evidence type="ECO:0000256" key="7">
    <source>
        <dbReference type="ARBA" id="ARBA00023170"/>
    </source>
</evidence>
<dbReference type="Pfam" id="PF00001">
    <property type="entry name" value="7tm_1"/>
    <property type="match status" value="1"/>
</dbReference>
<sequence length="382" mass="43134">MLHGKSKPTGTVQESFTAAGQSHLVRCWEQKRRQIVFPLRLLVCTIGKESPLLIMETTWSSTEGVTVTANATGDNIENELESKTLEILVKVLAVLPIILCVLLNPLMLVTLRRVTSIQPTTKIFMASLTLCDLCNSLCWILPLTELFAGSWLLGEFFCVVHGVTSFLFVSLSIFSLFILTVDRYIAISRPLQYPSIMTVFRSKIIVFSTWAAVSIFCILIFGIDGNRIVSLDTRYYLCLGHYDWRNYLALTVAVVIILSIFILYARIALIARNQARRIAAENQAGNGQGGQRINTRSTSTIIIITGTLIITWIPTVVRLLIVIPSPQHTWTRYLAGTFTNVLLLCNGWLNVIIYYLRNRDLRQAVRALLSDWHQSLQQRFLH</sequence>
<dbReference type="GO" id="GO:0004930">
    <property type="term" value="F:G protein-coupled receptor activity"/>
    <property type="evidence" value="ECO:0007669"/>
    <property type="project" value="UniProtKB-KW"/>
</dbReference>
<dbReference type="PROSITE" id="PS50262">
    <property type="entry name" value="G_PROTEIN_RECEP_F1_2"/>
    <property type="match status" value="1"/>
</dbReference>
<feature type="domain" description="G-protein coupled receptors family 1 profile" evidence="11">
    <location>
        <begin position="103"/>
        <end position="354"/>
    </location>
</feature>
<evidence type="ECO:0000256" key="3">
    <source>
        <dbReference type="ARBA" id="ARBA00022692"/>
    </source>
</evidence>
<dbReference type="PROSITE" id="PS00237">
    <property type="entry name" value="G_PROTEIN_RECEP_F1_1"/>
    <property type="match status" value="1"/>
</dbReference>
<proteinExistence type="inferred from homology"/>
<dbReference type="AlphaFoldDB" id="A0A914A075"/>
<feature type="transmembrane region" description="Helical" evidence="10">
    <location>
        <begin position="301"/>
        <end position="321"/>
    </location>
</feature>
<accession>A0A914A075</accession>
<dbReference type="InterPro" id="IPR050569">
    <property type="entry name" value="TAAR"/>
</dbReference>
<evidence type="ECO:0000259" key="11">
    <source>
        <dbReference type="PROSITE" id="PS50262"/>
    </source>
</evidence>
<organism evidence="12 13">
    <name type="scientific">Patiria miniata</name>
    <name type="common">Bat star</name>
    <name type="synonym">Asterina miniata</name>
    <dbReference type="NCBI Taxonomy" id="46514"/>
    <lineage>
        <taxon>Eukaryota</taxon>
        <taxon>Metazoa</taxon>
        <taxon>Echinodermata</taxon>
        <taxon>Eleutherozoa</taxon>
        <taxon>Asterozoa</taxon>
        <taxon>Asteroidea</taxon>
        <taxon>Valvatacea</taxon>
        <taxon>Valvatida</taxon>
        <taxon>Asterinidae</taxon>
        <taxon>Patiria</taxon>
    </lineage>
</organism>
<evidence type="ECO:0000313" key="12">
    <source>
        <dbReference type="EnsemblMetazoa" id="XP_038057227.1"/>
    </source>
</evidence>
<dbReference type="PANTHER" id="PTHR24249:SF421">
    <property type="entry name" value="G-PROTEIN COUPLED RECEPTORS FAMILY 1 PROFILE DOMAIN-CONTAINING PROTEIN"/>
    <property type="match status" value="1"/>
</dbReference>
<keyword evidence="5 9" id="KW-0297">G-protein coupled receptor</keyword>
<dbReference type="SMART" id="SM01381">
    <property type="entry name" value="7TM_GPCR_Srsx"/>
    <property type="match status" value="1"/>
</dbReference>
<keyword evidence="4 10" id="KW-1133">Transmembrane helix</keyword>
<dbReference type="Proteomes" id="UP000887568">
    <property type="component" value="Unplaced"/>
</dbReference>
<dbReference type="CDD" id="cd00637">
    <property type="entry name" value="7tm_classA_rhodopsin-like"/>
    <property type="match status" value="1"/>
</dbReference>
<evidence type="ECO:0000256" key="6">
    <source>
        <dbReference type="ARBA" id="ARBA00023136"/>
    </source>
</evidence>
<dbReference type="PANTHER" id="PTHR24249">
    <property type="entry name" value="HISTAMINE RECEPTOR-RELATED G-PROTEIN COUPLED RECEPTOR"/>
    <property type="match status" value="1"/>
</dbReference>
<reference evidence="12" key="1">
    <citation type="submission" date="2022-11" db="UniProtKB">
        <authorList>
            <consortium name="EnsemblMetazoa"/>
        </authorList>
    </citation>
    <scope>IDENTIFICATION</scope>
</reference>
<feature type="transmembrane region" description="Helical" evidence="10">
    <location>
        <begin position="202"/>
        <end position="223"/>
    </location>
</feature>
<dbReference type="GO" id="GO:0005886">
    <property type="term" value="C:plasma membrane"/>
    <property type="evidence" value="ECO:0007669"/>
    <property type="project" value="UniProtKB-SubCell"/>
</dbReference>
<name>A0A914A075_PATMI</name>
<protein>
    <recommendedName>
        <fullName evidence="11">G-protein coupled receptors family 1 profile domain-containing protein</fullName>
    </recommendedName>
</protein>
<dbReference type="PRINTS" id="PR00237">
    <property type="entry name" value="GPCRRHODOPSN"/>
</dbReference>
<evidence type="ECO:0000256" key="4">
    <source>
        <dbReference type="ARBA" id="ARBA00022989"/>
    </source>
</evidence>
<feature type="transmembrane region" description="Helical" evidence="10">
    <location>
        <begin position="247"/>
        <end position="269"/>
    </location>
</feature>
<dbReference type="RefSeq" id="XP_038057227.1">
    <property type="nucleotide sequence ID" value="XM_038201299.1"/>
</dbReference>
<evidence type="ECO:0000256" key="9">
    <source>
        <dbReference type="RuleBase" id="RU000688"/>
    </source>
</evidence>
<dbReference type="EnsemblMetazoa" id="XM_038201299.1">
    <property type="protein sequence ID" value="XP_038057227.1"/>
    <property type="gene ID" value="LOC119728867"/>
</dbReference>
<evidence type="ECO:0000256" key="1">
    <source>
        <dbReference type="ARBA" id="ARBA00004651"/>
    </source>
</evidence>
<dbReference type="InterPro" id="IPR017452">
    <property type="entry name" value="GPCR_Rhodpsn_7TM"/>
</dbReference>
<evidence type="ECO:0000256" key="2">
    <source>
        <dbReference type="ARBA" id="ARBA00022475"/>
    </source>
</evidence>
<feature type="transmembrane region" description="Helical" evidence="10">
    <location>
        <begin position="87"/>
        <end position="111"/>
    </location>
</feature>
<feature type="transmembrane region" description="Helical" evidence="10">
    <location>
        <begin position="162"/>
        <end position="181"/>
    </location>
</feature>
<evidence type="ECO:0000256" key="5">
    <source>
        <dbReference type="ARBA" id="ARBA00023040"/>
    </source>
</evidence>
<dbReference type="InterPro" id="IPR000276">
    <property type="entry name" value="GPCR_Rhodpsn"/>
</dbReference>
<evidence type="ECO:0000256" key="10">
    <source>
        <dbReference type="SAM" id="Phobius"/>
    </source>
</evidence>
<comment type="subcellular location">
    <subcellularLocation>
        <location evidence="1">Cell membrane</location>
        <topology evidence="1">Multi-pass membrane protein</topology>
    </subcellularLocation>
</comment>
<keyword evidence="6 10" id="KW-0472">Membrane</keyword>
<dbReference type="Gene3D" id="1.20.1070.10">
    <property type="entry name" value="Rhodopsin 7-helix transmembrane proteins"/>
    <property type="match status" value="1"/>
</dbReference>
<keyword evidence="7 9" id="KW-0675">Receptor</keyword>
<keyword evidence="8 9" id="KW-0807">Transducer</keyword>
<keyword evidence="3 9" id="KW-0812">Transmembrane</keyword>
<feature type="transmembrane region" description="Helical" evidence="10">
    <location>
        <begin position="333"/>
        <end position="356"/>
    </location>
</feature>
<dbReference type="OrthoDB" id="10042731at2759"/>
<dbReference type="SUPFAM" id="SSF81321">
    <property type="entry name" value="Family A G protein-coupled receptor-like"/>
    <property type="match status" value="1"/>
</dbReference>
<comment type="similarity">
    <text evidence="9">Belongs to the G-protein coupled receptor 1 family.</text>
</comment>
<evidence type="ECO:0000313" key="13">
    <source>
        <dbReference type="Proteomes" id="UP000887568"/>
    </source>
</evidence>
<evidence type="ECO:0000256" key="8">
    <source>
        <dbReference type="ARBA" id="ARBA00023224"/>
    </source>
</evidence>
<dbReference type="OMA" id="PLLIMET"/>
<dbReference type="GeneID" id="119728867"/>
<keyword evidence="13" id="KW-1185">Reference proteome</keyword>